<keyword evidence="4" id="KW-1185">Reference proteome</keyword>
<evidence type="ECO:0000313" key="3">
    <source>
        <dbReference type="EMBL" id="RLN24990.1"/>
    </source>
</evidence>
<dbReference type="InterPro" id="IPR001878">
    <property type="entry name" value="Znf_CCHC"/>
</dbReference>
<sequence>MRRIIINGLRPEYSGFMAEVSGWPIQPSLVELENLLANQKALAKRMGSITLEKKDKEEALFIRKKGPPKDRGEAKEWTRGDTYCLKKNNYSRGAQNDNDDEDDHELVKNERRRRGECFNCGKMGHFIRDCPSLRKHTEGNVATMKKVVHSGWLSEEEWDAEACIITKDDEVYFVEDLTEGEALLARVAEEEEEEEEEDDAEAGLSMEIRDPNISTGFIVFKCDEELQEYGEDKYGALVVHEDLEEHDKMKKIPEGCNCEKLRYDNISLAVIMPSYKDPSRGKTTRRVKKKEKMHGCIKFAGNLRRKIEAYELKEEKIMSRGQVKKKVRNDRAQNIQWQRHRMVWPPETSIH</sequence>
<keyword evidence="1" id="KW-0862">Zinc</keyword>
<dbReference type="Gene3D" id="4.10.60.10">
    <property type="entry name" value="Zinc finger, CCHC-type"/>
    <property type="match status" value="1"/>
</dbReference>
<dbReference type="InterPro" id="IPR036875">
    <property type="entry name" value="Znf_CCHC_sf"/>
</dbReference>
<dbReference type="PROSITE" id="PS50158">
    <property type="entry name" value="ZF_CCHC"/>
    <property type="match status" value="1"/>
</dbReference>
<gene>
    <name evidence="3" type="ORF">C2845_PM07G16470</name>
</gene>
<keyword evidence="1" id="KW-0863">Zinc-finger</keyword>
<name>A0A3L6SSD8_PANMI</name>
<protein>
    <recommendedName>
        <fullName evidence="2">CCHC-type domain-containing protein</fullName>
    </recommendedName>
</protein>
<comment type="caution">
    <text evidence="3">The sequence shown here is derived from an EMBL/GenBank/DDBJ whole genome shotgun (WGS) entry which is preliminary data.</text>
</comment>
<dbReference type="SUPFAM" id="SSF57756">
    <property type="entry name" value="Retrovirus zinc finger-like domains"/>
    <property type="match status" value="1"/>
</dbReference>
<evidence type="ECO:0000313" key="4">
    <source>
        <dbReference type="Proteomes" id="UP000275267"/>
    </source>
</evidence>
<evidence type="ECO:0000256" key="1">
    <source>
        <dbReference type="PROSITE-ProRule" id="PRU00047"/>
    </source>
</evidence>
<proteinExistence type="predicted"/>
<dbReference type="Proteomes" id="UP000275267">
    <property type="component" value="Unassembled WGS sequence"/>
</dbReference>
<keyword evidence="1" id="KW-0479">Metal-binding</keyword>
<dbReference type="SMART" id="SM00343">
    <property type="entry name" value="ZnF_C2HC"/>
    <property type="match status" value="1"/>
</dbReference>
<feature type="domain" description="CCHC-type" evidence="2">
    <location>
        <begin position="117"/>
        <end position="132"/>
    </location>
</feature>
<organism evidence="3 4">
    <name type="scientific">Panicum miliaceum</name>
    <name type="common">Proso millet</name>
    <name type="synonym">Broomcorn millet</name>
    <dbReference type="NCBI Taxonomy" id="4540"/>
    <lineage>
        <taxon>Eukaryota</taxon>
        <taxon>Viridiplantae</taxon>
        <taxon>Streptophyta</taxon>
        <taxon>Embryophyta</taxon>
        <taxon>Tracheophyta</taxon>
        <taxon>Spermatophyta</taxon>
        <taxon>Magnoliopsida</taxon>
        <taxon>Liliopsida</taxon>
        <taxon>Poales</taxon>
        <taxon>Poaceae</taxon>
        <taxon>PACMAD clade</taxon>
        <taxon>Panicoideae</taxon>
        <taxon>Panicodae</taxon>
        <taxon>Paniceae</taxon>
        <taxon>Panicinae</taxon>
        <taxon>Panicum</taxon>
        <taxon>Panicum sect. Panicum</taxon>
    </lineage>
</organism>
<dbReference type="EMBL" id="PQIB02000004">
    <property type="protein sequence ID" value="RLN24990.1"/>
    <property type="molecule type" value="Genomic_DNA"/>
</dbReference>
<dbReference type="GO" id="GO:0003676">
    <property type="term" value="F:nucleic acid binding"/>
    <property type="evidence" value="ECO:0007669"/>
    <property type="project" value="InterPro"/>
</dbReference>
<reference evidence="4" key="1">
    <citation type="journal article" date="2019" name="Nat. Commun.">
        <title>The genome of broomcorn millet.</title>
        <authorList>
            <person name="Zou C."/>
            <person name="Miki D."/>
            <person name="Li D."/>
            <person name="Tang Q."/>
            <person name="Xiao L."/>
            <person name="Rajput S."/>
            <person name="Deng P."/>
            <person name="Jia W."/>
            <person name="Huang R."/>
            <person name="Zhang M."/>
            <person name="Sun Y."/>
            <person name="Hu J."/>
            <person name="Fu X."/>
            <person name="Schnable P.S."/>
            <person name="Li F."/>
            <person name="Zhang H."/>
            <person name="Feng B."/>
            <person name="Zhu X."/>
            <person name="Liu R."/>
            <person name="Schnable J.C."/>
            <person name="Zhu J.-K."/>
            <person name="Zhang H."/>
        </authorList>
    </citation>
    <scope>NUCLEOTIDE SEQUENCE [LARGE SCALE GENOMIC DNA]</scope>
</reference>
<dbReference type="Pfam" id="PF00098">
    <property type="entry name" value="zf-CCHC"/>
    <property type="match status" value="1"/>
</dbReference>
<evidence type="ECO:0000259" key="2">
    <source>
        <dbReference type="PROSITE" id="PS50158"/>
    </source>
</evidence>
<accession>A0A3L6SSD8</accession>
<dbReference type="AlphaFoldDB" id="A0A3L6SSD8"/>
<dbReference type="GO" id="GO:0008270">
    <property type="term" value="F:zinc ion binding"/>
    <property type="evidence" value="ECO:0007669"/>
    <property type="project" value="UniProtKB-KW"/>
</dbReference>
<dbReference type="OrthoDB" id="1626798at2759"/>